<organism evidence="2 3">
    <name type="scientific">Dendrobium nobile</name>
    <name type="common">Orchid</name>
    <dbReference type="NCBI Taxonomy" id="94219"/>
    <lineage>
        <taxon>Eukaryota</taxon>
        <taxon>Viridiplantae</taxon>
        <taxon>Streptophyta</taxon>
        <taxon>Embryophyta</taxon>
        <taxon>Tracheophyta</taxon>
        <taxon>Spermatophyta</taxon>
        <taxon>Magnoliopsida</taxon>
        <taxon>Liliopsida</taxon>
        <taxon>Asparagales</taxon>
        <taxon>Orchidaceae</taxon>
        <taxon>Epidendroideae</taxon>
        <taxon>Malaxideae</taxon>
        <taxon>Dendrobiinae</taxon>
        <taxon>Dendrobium</taxon>
    </lineage>
</organism>
<dbReference type="AlphaFoldDB" id="A0A8T3C2L8"/>
<dbReference type="EMBL" id="JAGYWB010000005">
    <property type="protein sequence ID" value="KAI0523579.1"/>
    <property type="molecule type" value="Genomic_DNA"/>
</dbReference>
<evidence type="ECO:0000313" key="2">
    <source>
        <dbReference type="EMBL" id="KAI0523579.1"/>
    </source>
</evidence>
<comment type="caution">
    <text evidence="2">The sequence shown here is derived from an EMBL/GenBank/DDBJ whole genome shotgun (WGS) entry which is preliminary data.</text>
</comment>
<keyword evidence="3" id="KW-1185">Reference proteome</keyword>
<feature type="compositionally biased region" description="Polar residues" evidence="1">
    <location>
        <begin position="46"/>
        <end position="63"/>
    </location>
</feature>
<feature type="region of interest" description="Disordered" evidence="1">
    <location>
        <begin position="46"/>
        <end position="108"/>
    </location>
</feature>
<gene>
    <name evidence="2" type="ORF">KFK09_005975</name>
</gene>
<feature type="compositionally biased region" description="Low complexity" evidence="1">
    <location>
        <begin position="67"/>
        <end position="82"/>
    </location>
</feature>
<proteinExistence type="predicted"/>
<dbReference type="Proteomes" id="UP000829196">
    <property type="component" value="Unassembled WGS sequence"/>
</dbReference>
<protein>
    <submittedName>
        <fullName evidence="2">Uncharacterized protein</fullName>
    </submittedName>
</protein>
<evidence type="ECO:0000313" key="3">
    <source>
        <dbReference type="Proteomes" id="UP000829196"/>
    </source>
</evidence>
<reference evidence="2" key="1">
    <citation type="journal article" date="2022" name="Front. Genet.">
        <title>Chromosome-Scale Assembly of the Dendrobium nobile Genome Provides Insights Into the Molecular Mechanism of the Biosynthesis of the Medicinal Active Ingredient of Dendrobium.</title>
        <authorList>
            <person name="Xu Q."/>
            <person name="Niu S.-C."/>
            <person name="Li K.-L."/>
            <person name="Zheng P.-J."/>
            <person name="Zhang X.-J."/>
            <person name="Jia Y."/>
            <person name="Liu Y."/>
            <person name="Niu Y.-X."/>
            <person name="Yu L.-H."/>
            <person name="Chen D.-F."/>
            <person name="Zhang G.-Q."/>
        </authorList>
    </citation>
    <scope>NUCLEOTIDE SEQUENCE</scope>
    <source>
        <tissue evidence="2">Leaf</tissue>
    </source>
</reference>
<feature type="compositionally biased region" description="Basic and acidic residues" evidence="1">
    <location>
        <begin position="88"/>
        <end position="108"/>
    </location>
</feature>
<sequence length="143" mass="16153">MNLIRTNSPLHQSKEVVEAGVISQQNQYSLLSKLCIQEPRHTHLTCTAPANETEQPLASQQQKVKSETTPISPSSTRSSTSSHPPPPHNEKLIQEILHSEETKQEEPIRTVHRLIKDQETSRHNIQFSSLEIYILLSSSNLTK</sequence>
<accession>A0A8T3C2L8</accession>
<evidence type="ECO:0000256" key="1">
    <source>
        <dbReference type="SAM" id="MobiDB-lite"/>
    </source>
</evidence>
<name>A0A8T3C2L8_DENNO</name>